<reference evidence="3 4" key="1">
    <citation type="submission" date="2019-06" db="EMBL/GenBank/DDBJ databases">
        <title>Genome Sequence of the Brown Rot Fungal Pathogen Monilinia fructicola.</title>
        <authorList>
            <person name="De Miccolis Angelini R.M."/>
            <person name="Landi L."/>
            <person name="Abate D."/>
            <person name="Pollastro S."/>
            <person name="Romanazzi G."/>
            <person name="Faretra F."/>
        </authorList>
    </citation>
    <scope>NUCLEOTIDE SEQUENCE [LARGE SCALE GENOMIC DNA]</scope>
    <source>
        <strain evidence="3 4">Mfrc123</strain>
    </source>
</reference>
<dbReference type="Gene3D" id="3.40.50.1820">
    <property type="entry name" value="alpha/beta hydrolase"/>
    <property type="match status" value="1"/>
</dbReference>
<name>A0A5M9JIV9_MONFR</name>
<evidence type="ECO:0000256" key="2">
    <source>
        <dbReference type="SAM" id="SignalP"/>
    </source>
</evidence>
<dbReference type="Pfam" id="PF03583">
    <property type="entry name" value="LIP"/>
    <property type="match status" value="1"/>
</dbReference>
<keyword evidence="4" id="KW-1185">Reference proteome</keyword>
<sequence>MINSICFKVLVTIFLFAPFASTNPIFQRDVTLPSQDPFYYPPEGFEDKPPGTILGHRPPPSPLSAFGEVPLDLYSAHQILFRTTSASGEASHTVSTVLIPHDANYSRVVSQQDFMDSACFDCSTSYALQQHASHKTMQSQASILYIAGLLKHKYIVSVPDYEGSKASFSCGLSSGYALLDSIRALMNSCDFTGVSENADIVMWGYSGGSIPTQWAAQLHTTYAPELNILGAAAGGSIVNVESTIRSINGGDSAGYAPSGIIGLMTAYPRLEQILNEDLVPETADEFYKAKTRCAMPNSDSFKGKNIEKYFKTGFDLFKHPEVKEIIKETGTMGLRGTPKMPLHIYKTVNDAIAPIALDDDLVAKFCADGGQVQYERNLYGSHPSESILGCSSAIVFLRNLLEGKGAPPGCSTTDVKFLTPNWDVMEEMGESVMGLLGELLSKNGMEVAEEYAEEEVEGWWHKAFGSS</sequence>
<evidence type="ECO:0000256" key="1">
    <source>
        <dbReference type="ARBA" id="ARBA00022801"/>
    </source>
</evidence>
<comment type="caution">
    <text evidence="3">The sequence shown here is derived from an EMBL/GenBank/DDBJ whole genome shotgun (WGS) entry which is preliminary data.</text>
</comment>
<keyword evidence="2" id="KW-0732">Signal</keyword>
<dbReference type="Gene3D" id="1.10.260.130">
    <property type="match status" value="1"/>
</dbReference>
<dbReference type="VEuPathDB" id="FungiDB:MFRU_004g00710"/>
<organism evidence="3 4">
    <name type="scientific">Monilinia fructicola</name>
    <name type="common">Brown rot fungus</name>
    <name type="synonym">Ciboria fructicola</name>
    <dbReference type="NCBI Taxonomy" id="38448"/>
    <lineage>
        <taxon>Eukaryota</taxon>
        <taxon>Fungi</taxon>
        <taxon>Dikarya</taxon>
        <taxon>Ascomycota</taxon>
        <taxon>Pezizomycotina</taxon>
        <taxon>Leotiomycetes</taxon>
        <taxon>Helotiales</taxon>
        <taxon>Sclerotiniaceae</taxon>
        <taxon>Monilinia</taxon>
    </lineage>
</organism>
<dbReference type="InterPro" id="IPR005152">
    <property type="entry name" value="Lipase_secreted"/>
</dbReference>
<dbReference type="EMBL" id="VICG01000008">
    <property type="protein sequence ID" value="KAA8569221.1"/>
    <property type="molecule type" value="Genomic_DNA"/>
</dbReference>
<feature type="chain" id="PRO_5024350779" evidence="2">
    <location>
        <begin position="23"/>
        <end position="467"/>
    </location>
</feature>
<dbReference type="Proteomes" id="UP000322873">
    <property type="component" value="Unassembled WGS sequence"/>
</dbReference>
<dbReference type="InterPro" id="IPR029058">
    <property type="entry name" value="AB_hydrolase_fold"/>
</dbReference>
<feature type="signal peptide" evidence="2">
    <location>
        <begin position="1"/>
        <end position="22"/>
    </location>
</feature>
<dbReference type="AlphaFoldDB" id="A0A5M9JIV9"/>
<dbReference type="PANTHER" id="PTHR34853">
    <property type="match status" value="1"/>
</dbReference>
<dbReference type="GO" id="GO:0016042">
    <property type="term" value="P:lipid catabolic process"/>
    <property type="evidence" value="ECO:0007669"/>
    <property type="project" value="InterPro"/>
</dbReference>
<proteinExistence type="predicted"/>
<dbReference type="PANTHER" id="PTHR34853:SF5">
    <property type="entry name" value="LIP-DOMAIN-CONTAINING PROTEIN-RELATED"/>
    <property type="match status" value="1"/>
</dbReference>
<dbReference type="OrthoDB" id="2373480at2759"/>
<accession>A0A5M9JIV9</accession>
<keyword evidence="1" id="KW-0378">Hydrolase</keyword>
<protein>
    <submittedName>
        <fullName evidence="3">Uncharacterized protein</fullName>
    </submittedName>
</protein>
<dbReference type="SUPFAM" id="SSF53474">
    <property type="entry name" value="alpha/beta-Hydrolases"/>
    <property type="match status" value="1"/>
</dbReference>
<gene>
    <name evidence="3" type="ORF">EYC84_000888</name>
</gene>
<evidence type="ECO:0000313" key="4">
    <source>
        <dbReference type="Proteomes" id="UP000322873"/>
    </source>
</evidence>
<dbReference type="PIRSF" id="PIRSF029171">
    <property type="entry name" value="Esterase_LipA"/>
    <property type="match status" value="1"/>
</dbReference>
<dbReference type="GO" id="GO:0004806">
    <property type="term" value="F:triacylglycerol lipase activity"/>
    <property type="evidence" value="ECO:0007669"/>
    <property type="project" value="InterPro"/>
</dbReference>
<evidence type="ECO:0000313" key="3">
    <source>
        <dbReference type="EMBL" id="KAA8569221.1"/>
    </source>
</evidence>